<reference evidence="1" key="1">
    <citation type="submission" date="2018-05" db="EMBL/GenBank/DDBJ databases">
        <authorList>
            <person name="Lanie J.A."/>
            <person name="Ng W.-L."/>
            <person name="Kazmierczak K.M."/>
            <person name="Andrzejewski T.M."/>
            <person name="Davidsen T.M."/>
            <person name="Wayne K.J."/>
            <person name="Tettelin H."/>
            <person name="Glass J.I."/>
            <person name="Rusch D."/>
            <person name="Podicherti R."/>
            <person name="Tsui H.-C.T."/>
            <person name="Winkler M.E."/>
        </authorList>
    </citation>
    <scope>NUCLEOTIDE SEQUENCE</scope>
</reference>
<protein>
    <submittedName>
        <fullName evidence="1">Uncharacterized protein</fullName>
    </submittedName>
</protein>
<feature type="non-terminal residue" evidence="1">
    <location>
        <position position="1"/>
    </location>
</feature>
<dbReference type="EMBL" id="UINC01072771">
    <property type="protein sequence ID" value="SVC08657.1"/>
    <property type="molecule type" value="Genomic_DNA"/>
</dbReference>
<sequence length="79" mass="9384">MSTFKQVFKIRYNDSDTNRVDRLVSLCKGDRKFLKEYRVRADGRISSIDIKFKKSETLIKYNRRWINSMVSSDGVFLPD</sequence>
<proteinExistence type="predicted"/>
<dbReference type="AlphaFoldDB" id="A0A382JBL1"/>
<name>A0A382JBL1_9ZZZZ</name>
<accession>A0A382JBL1</accession>
<evidence type="ECO:0000313" key="1">
    <source>
        <dbReference type="EMBL" id="SVC08657.1"/>
    </source>
</evidence>
<organism evidence="1">
    <name type="scientific">marine metagenome</name>
    <dbReference type="NCBI Taxonomy" id="408172"/>
    <lineage>
        <taxon>unclassified sequences</taxon>
        <taxon>metagenomes</taxon>
        <taxon>ecological metagenomes</taxon>
    </lineage>
</organism>
<feature type="non-terminal residue" evidence="1">
    <location>
        <position position="79"/>
    </location>
</feature>
<gene>
    <name evidence="1" type="ORF">METZ01_LOCUS261511</name>
</gene>